<dbReference type="RefSeq" id="WP_181575730.1">
    <property type="nucleotide sequence ID" value="NZ_JAOCIY010000037.1"/>
</dbReference>
<dbReference type="EMBL" id="JAOCIY010000037">
    <property type="protein sequence ID" value="MDH1480583.1"/>
    <property type="molecule type" value="Genomic_DNA"/>
</dbReference>
<organism evidence="1 2">
    <name type="scientific">Enterobacter cloacae</name>
    <dbReference type="NCBI Taxonomy" id="550"/>
    <lineage>
        <taxon>Bacteria</taxon>
        <taxon>Pseudomonadati</taxon>
        <taxon>Pseudomonadota</taxon>
        <taxon>Gammaproteobacteria</taxon>
        <taxon>Enterobacterales</taxon>
        <taxon>Enterobacteriaceae</taxon>
        <taxon>Enterobacter</taxon>
        <taxon>Enterobacter cloacae complex</taxon>
    </lineage>
</organism>
<proteinExistence type="predicted"/>
<reference evidence="1" key="1">
    <citation type="submission" date="2022-09" db="EMBL/GenBank/DDBJ databases">
        <title>Intensive care unit water sources are persistently colonized with multi-drug resistant bacteria and are the site of extensive horizontal gene transfer of antibiotic resistance genes.</title>
        <authorList>
            <person name="Diorio-Toth L."/>
        </authorList>
    </citation>
    <scope>NUCLEOTIDE SEQUENCE</scope>
    <source>
        <strain evidence="1">GD03711</strain>
    </source>
</reference>
<protein>
    <submittedName>
        <fullName evidence="1">Uncharacterized protein</fullName>
    </submittedName>
</protein>
<comment type="caution">
    <text evidence="1">The sequence shown here is derived from an EMBL/GenBank/DDBJ whole genome shotgun (WGS) entry which is preliminary data.</text>
</comment>
<name>A0AA42QYS8_ENTCL</name>
<sequence>MKKIDKHIRNDIIANMSFYAQTDGELDEHLRKLDINVPNRGCGRLTEHSESWQIHKLLIALKSKGIIKLPLELTKRERPDFIIKSGDKVLGVELIEAINFDYARINTLPEAQSGKSVIDASYFKWGNAERSLDELRSIAKKDKLTGPAWHGDSIEQEFSLSIYDCVKRKHNLLTSGYERFNENCLFIYHNNPSPSLDFNLAISFTEDRLKAYWSKNGFSIVFILKYNSFISLSKHGSEIIKIPH</sequence>
<evidence type="ECO:0000313" key="1">
    <source>
        <dbReference type="EMBL" id="MDH1480583.1"/>
    </source>
</evidence>
<dbReference type="Proteomes" id="UP001161707">
    <property type="component" value="Unassembled WGS sequence"/>
</dbReference>
<dbReference type="AlphaFoldDB" id="A0AA42QYS8"/>
<evidence type="ECO:0000313" key="2">
    <source>
        <dbReference type="Proteomes" id="UP001161707"/>
    </source>
</evidence>
<gene>
    <name evidence="1" type="ORF">N5E88_13965</name>
</gene>
<accession>A0AA42QYS8</accession>